<keyword evidence="1" id="KW-0694">RNA-binding</keyword>
<dbReference type="GO" id="GO:0000398">
    <property type="term" value="P:mRNA splicing, via spliceosome"/>
    <property type="evidence" value="ECO:0007669"/>
    <property type="project" value="UniProtKB-UniRule"/>
</dbReference>
<dbReference type="GO" id="GO:0031120">
    <property type="term" value="P:snRNA pseudouridine synthesis"/>
    <property type="evidence" value="ECO:0007669"/>
    <property type="project" value="UniProtKB-UniRule"/>
</dbReference>
<keyword evidence="1" id="KW-0687">Ribonucleoprotein</keyword>
<dbReference type="PRINTS" id="PR00883">
    <property type="entry name" value="NUCLEARHMG"/>
</dbReference>
<comment type="similarity">
    <text evidence="1">Belongs to the eukaryotic ribosomal protein eL8 family.</text>
</comment>
<evidence type="ECO:0000313" key="4">
    <source>
        <dbReference type="Proteomes" id="UP001140949"/>
    </source>
</evidence>
<sequence>MRTEIIVNPKAYPLADAQLTITILDLIQQANFKQLKKGANEATKTLNRGPSWRPTPSRSRSSSIFFCLRRTRMCPMSLFLLSRHLVELVELQGL</sequence>
<dbReference type="AlphaFoldDB" id="A0AAX6FKI6"/>
<feature type="compositionally biased region" description="Low complexity" evidence="2">
    <location>
        <begin position="50"/>
        <end position="61"/>
    </location>
</feature>
<reference evidence="3" key="1">
    <citation type="journal article" date="2023" name="GigaByte">
        <title>Genome assembly of the bearded iris, Iris pallida Lam.</title>
        <authorList>
            <person name="Bruccoleri R.E."/>
            <person name="Oakeley E.J."/>
            <person name="Faust A.M.E."/>
            <person name="Altorfer M."/>
            <person name="Dessus-Babus S."/>
            <person name="Burckhardt D."/>
            <person name="Oertli M."/>
            <person name="Naumann U."/>
            <person name="Petersen F."/>
            <person name="Wong J."/>
        </authorList>
    </citation>
    <scope>NUCLEOTIDE SEQUENCE</scope>
    <source>
        <strain evidence="3">GSM-AAB239-AS_SAM_17_03QT</strain>
    </source>
</reference>
<organism evidence="3 4">
    <name type="scientific">Iris pallida</name>
    <name type="common">Sweet iris</name>
    <dbReference type="NCBI Taxonomy" id="29817"/>
    <lineage>
        <taxon>Eukaryota</taxon>
        <taxon>Viridiplantae</taxon>
        <taxon>Streptophyta</taxon>
        <taxon>Embryophyta</taxon>
        <taxon>Tracheophyta</taxon>
        <taxon>Spermatophyta</taxon>
        <taxon>Magnoliopsida</taxon>
        <taxon>Liliopsida</taxon>
        <taxon>Asparagales</taxon>
        <taxon>Iridaceae</taxon>
        <taxon>Iridoideae</taxon>
        <taxon>Irideae</taxon>
        <taxon>Iris</taxon>
    </lineage>
</organism>
<name>A0AAX6FKI6_IRIPA</name>
<keyword evidence="1" id="KW-0539">Nucleus</keyword>
<dbReference type="InterPro" id="IPR029064">
    <property type="entry name" value="Ribosomal_eL30-like_sf"/>
</dbReference>
<feature type="region of interest" description="Disordered" evidence="2">
    <location>
        <begin position="40"/>
        <end position="61"/>
    </location>
</feature>
<dbReference type="GO" id="GO:0003723">
    <property type="term" value="F:RNA binding"/>
    <property type="evidence" value="ECO:0007669"/>
    <property type="project" value="UniProtKB-UniRule"/>
</dbReference>
<dbReference type="EMBL" id="JANAVB010028147">
    <property type="protein sequence ID" value="KAJ6816866.1"/>
    <property type="molecule type" value="Genomic_DNA"/>
</dbReference>
<reference evidence="3" key="2">
    <citation type="submission" date="2023-04" db="EMBL/GenBank/DDBJ databases">
        <authorList>
            <person name="Bruccoleri R.E."/>
            <person name="Oakeley E.J."/>
            <person name="Faust A.-M."/>
            <person name="Dessus-Babus S."/>
            <person name="Altorfer M."/>
            <person name="Burckhardt D."/>
            <person name="Oertli M."/>
            <person name="Naumann U."/>
            <person name="Petersen F."/>
            <person name="Wong J."/>
        </authorList>
    </citation>
    <scope>NUCLEOTIDE SEQUENCE</scope>
    <source>
        <strain evidence="3">GSM-AAB239-AS_SAM_17_03QT</strain>
        <tissue evidence="3">Leaf</tissue>
    </source>
</reference>
<gene>
    <name evidence="3" type="ORF">M6B38_416345</name>
</gene>
<proteinExistence type="inferred from homology"/>
<evidence type="ECO:0000256" key="2">
    <source>
        <dbReference type="SAM" id="MobiDB-lite"/>
    </source>
</evidence>
<comment type="caution">
    <text evidence="3">The sequence shown here is derived from an EMBL/GenBank/DDBJ whole genome shotgun (WGS) entry which is preliminary data.</text>
</comment>
<dbReference type="GO" id="GO:0031429">
    <property type="term" value="C:box H/ACA snoRNP complex"/>
    <property type="evidence" value="ECO:0007669"/>
    <property type="project" value="UniProtKB-UniRule"/>
</dbReference>
<evidence type="ECO:0000313" key="3">
    <source>
        <dbReference type="EMBL" id="KAJ6816866.1"/>
    </source>
</evidence>
<comment type="subcellular location">
    <subcellularLocation>
        <location evidence="1">Nucleus</location>
        <location evidence="1">Nucleolus</location>
    </subcellularLocation>
</comment>
<evidence type="ECO:0000256" key="1">
    <source>
        <dbReference type="RuleBase" id="RU366039"/>
    </source>
</evidence>
<comment type="function">
    <text evidence="1">Common component of the spliceosome and rRNA processing machinery.</text>
</comment>
<dbReference type="Gene3D" id="3.30.1330.30">
    <property type="match status" value="1"/>
</dbReference>
<dbReference type="Proteomes" id="UP001140949">
    <property type="component" value="Unassembled WGS sequence"/>
</dbReference>
<comment type="function">
    <text evidence="1">Required for ribosome biogenesis. Part of a complex which catalyzes pseudouridylation of rRNA. This involves the isomerization of uridine such that the ribose is subsequently attached to C5, instead of the normal N1. Pseudouridine ('psi') residues may serve to stabilize the conformation of rRNAs.</text>
</comment>
<dbReference type="InterPro" id="IPR002415">
    <property type="entry name" value="H/ACA_rnp_Nhp2-like"/>
</dbReference>
<keyword evidence="4" id="KW-1185">Reference proteome</keyword>
<protein>
    <recommendedName>
        <fullName evidence="1">H/ACA ribonucleoprotein complex subunit 2</fullName>
    </recommendedName>
    <alternativeName>
        <fullName evidence="1">Nucleolar protein family A member 2</fullName>
    </alternativeName>
</protein>
<accession>A0AAX6FKI6</accession>